<sequence>MLNQKMNAVISEVCEGLAERNELVHTIALALLTGKNLFVLGKPGQAKSQAIDLFRAHISGAKQFDILMSKGIDQEQLFGRLDLASIVPGHVSHSVLEKDEGYQKMIRYMERLLGDAARDTESGKFQAASELQKKMEDYRKCLAELHSGVPEMLTANKIPESHICFLDEIFKANDGLLNSLLKALNEHVYTNEGVSVKIPVISFFSASNEIPNFNNPEEKSLRALYDRFDFKVCTKYVEDKANRMRVLHQKQQNMLPPAQAVISLEELYAMQAEIRLVKVPDGINELADNILCELRRKDIPVSDRTYFNYSAVVQAEAWLCGRDTVIPADMAALVNYLWDKPEQSEIIRETIRRLTENPLGDQIDAILAEAYQVQQAFENAADKNHALLALRSQLLPLYEQSVSLKDGLAENDAAAASVDGLISTLETISKDAHAKTAFTYVPLEELKVYKQMSA</sequence>
<dbReference type="EMBL" id="QRTC01000009">
    <property type="protein sequence ID" value="RGQ42836.1"/>
    <property type="molecule type" value="Genomic_DNA"/>
</dbReference>
<evidence type="ECO:0000259" key="1">
    <source>
        <dbReference type="Pfam" id="PF17868"/>
    </source>
</evidence>
<dbReference type="InterPro" id="IPR050513">
    <property type="entry name" value="RavA_ATPases"/>
</dbReference>
<dbReference type="PANTHER" id="PTHR32204:SF0">
    <property type="entry name" value="ATPASE RAVA"/>
    <property type="match status" value="1"/>
</dbReference>
<dbReference type="InterPro" id="IPR027417">
    <property type="entry name" value="P-loop_NTPase"/>
</dbReference>
<feature type="domain" description="MoxR" evidence="2">
    <location>
        <begin position="5"/>
        <end position="92"/>
    </location>
</feature>
<dbReference type="PANTHER" id="PTHR32204">
    <property type="entry name" value="ATPASE RAVA"/>
    <property type="match status" value="1"/>
</dbReference>
<dbReference type="Pfam" id="PF17868">
    <property type="entry name" value="AAA_lid_8"/>
    <property type="match status" value="1"/>
</dbReference>
<evidence type="ECO:0000313" key="3">
    <source>
        <dbReference type="EMBL" id="RGQ42836.1"/>
    </source>
</evidence>
<feature type="domain" description="MoxR" evidence="2">
    <location>
        <begin position="142"/>
        <end position="248"/>
    </location>
</feature>
<dbReference type="AlphaFoldDB" id="A0A412AZN0"/>
<dbReference type="InterPro" id="IPR045427">
    <property type="entry name" value="MoxR"/>
</dbReference>
<gene>
    <name evidence="3" type="ORF">DWY99_03860</name>
</gene>
<dbReference type="InterPro" id="IPR041538">
    <property type="entry name" value="RavA-like_AAA_lid"/>
</dbReference>
<organism evidence="3 4">
    <name type="scientific">[Clostridium] leptum</name>
    <dbReference type="NCBI Taxonomy" id="1535"/>
    <lineage>
        <taxon>Bacteria</taxon>
        <taxon>Bacillati</taxon>
        <taxon>Bacillota</taxon>
        <taxon>Clostridia</taxon>
        <taxon>Eubacteriales</taxon>
        <taxon>Oscillospiraceae</taxon>
        <taxon>Oscillospiraceae incertae sedis</taxon>
    </lineage>
</organism>
<evidence type="ECO:0000259" key="2">
    <source>
        <dbReference type="Pfam" id="PF20030"/>
    </source>
</evidence>
<reference evidence="3 4" key="1">
    <citation type="submission" date="2018-08" db="EMBL/GenBank/DDBJ databases">
        <title>A genome reference for cultivated species of the human gut microbiota.</title>
        <authorList>
            <person name="Zou Y."/>
            <person name="Xue W."/>
            <person name="Luo G."/>
        </authorList>
    </citation>
    <scope>NUCLEOTIDE SEQUENCE [LARGE SCALE GENOMIC DNA]</scope>
    <source>
        <strain evidence="3 4">AF28-26</strain>
    </source>
</reference>
<proteinExistence type="predicted"/>
<dbReference type="SUPFAM" id="SSF52540">
    <property type="entry name" value="P-loop containing nucleoside triphosphate hydrolases"/>
    <property type="match status" value="1"/>
</dbReference>
<name>A0A412AZN0_9FIRM</name>
<accession>A0A412AZN0</accession>
<dbReference type="Pfam" id="PF20030">
    <property type="entry name" value="bpMoxR"/>
    <property type="match status" value="2"/>
</dbReference>
<feature type="domain" description="ATPase RavA-like AAA lid" evidence="1">
    <location>
        <begin position="295"/>
        <end position="351"/>
    </location>
</feature>
<dbReference type="Gene3D" id="3.40.50.300">
    <property type="entry name" value="P-loop containing nucleotide triphosphate hydrolases"/>
    <property type="match status" value="1"/>
</dbReference>
<protein>
    <recommendedName>
        <fullName evidence="5">ATPase</fullName>
    </recommendedName>
</protein>
<comment type="caution">
    <text evidence="3">The sequence shown here is derived from an EMBL/GenBank/DDBJ whole genome shotgun (WGS) entry which is preliminary data.</text>
</comment>
<evidence type="ECO:0008006" key="5">
    <source>
        <dbReference type="Google" id="ProtNLM"/>
    </source>
</evidence>
<dbReference type="Proteomes" id="UP000284751">
    <property type="component" value="Unassembled WGS sequence"/>
</dbReference>
<evidence type="ECO:0000313" key="4">
    <source>
        <dbReference type="Proteomes" id="UP000284751"/>
    </source>
</evidence>